<sequence>MDKFIQFLENHLGTIECGWTKNDRGDPLPVQIAKYNKGPFLGTTILEI</sequence>
<evidence type="ECO:0000313" key="1">
    <source>
        <dbReference type="EMBL" id="MDQ0201953.1"/>
    </source>
</evidence>
<dbReference type="EMBL" id="JAUSTW010000014">
    <property type="protein sequence ID" value="MDQ0201953.1"/>
    <property type="molecule type" value="Genomic_DNA"/>
</dbReference>
<name>A0ABT9Y2A3_9BACI</name>
<evidence type="ECO:0000313" key="2">
    <source>
        <dbReference type="Proteomes" id="UP001224122"/>
    </source>
</evidence>
<accession>A0ABT9Y2A3</accession>
<reference evidence="1 2" key="1">
    <citation type="submission" date="2023-07" db="EMBL/GenBank/DDBJ databases">
        <title>Genomic Encyclopedia of Type Strains, Phase IV (KMG-IV): sequencing the most valuable type-strain genomes for metagenomic binning, comparative biology and taxonomic classification.</title>
        <authorList>
            <person name="Goeker M."/>
        </authorList>
    </citation>
    <scope>NUCLEOTIDE SEQUENCE [LARGE SCALE GENOMIC DNA]</scope>
    <source>
        <strain evidence="1 2">DSM 27594</strain>
    </source>
</reference>
<keyword evidence="2" id="KW-1185">Reference proteome</keyword>
<dbReference type="RefSeq" id="WP_307413721.1">
    <property type="nucleotide sequence ID" value="NZ_JAUSTW010000014.1"/>
</dbReference>
<protein>
    <submittedName>
        <fullName evidence="1">Uncharacterized protein</fullName>
    </submittedName>
</protein>
<gene>
    <name evidence="1" type="ORF">J2S10_005164</name>
</gene>
<organism evidence="1 2">
    <name type="scientific">Neobacillus ginsengisoli</name>
    <dbReference type="NCBI Taxonomy" id="904295"/>
    <lineage>
        <taxon>Bacteria</taxon>
        <taxon>Bacillati</taxon>
        <taxon>Bacillota</taxon>
        <taxon>Bacilli</taxon>
        <taxon>Bacillales</taxon>
        <taxon>Bacillaceae</taxon>
        <taxon>Neobacillus</taxon>
    </lineage>
</organism>
<dbReference type="Proteomes" id="UP001224122">
    <property type="component" value="Unassembled WGS sequence"/>
</dbReference>
<comment type="caution">
    <text evidence="1">The sequence shown here is derived from an EMBL/GenBank/DDBJ whole genome shotgun (WGS) entry which is preliminary data.</text>
</comment>
<proteinExistence type="predicted"/>